<comment type="domain">
    <text evidence="9">The BAR domain mediates homodimerization, it can neither bind membrane nor impart curvature, but instead requires the neighboring PH domain to achieve these functions.</text>
</comment>
<feature type="region of interest" description="Disordered" evidence="10">
    <location>
        <begin position="591"/>
        <end position="614"/>
    </location>
</feature>
<dbReference type="InterPro" id="IPR037278">
    <property type="entry name" value="ARFGAP/RecO"/>
</dbReference>
<dbReference type="InterPro" id="IPR036770">
    <property type="entry name" value="Ankyrin_rpt-contain_sf"/>
</dbReference>
<keyword evidence="4 8" id="KW-0863">Zinc-finger</keyword>
<keyword evidence="5 9" id="KW-0862">Zinc</keyword>
<keyword evidence="2 9" id="KW-0479">Metal-binding</keyword>
<dbReference type="Xenbase" id="XB-GENE-1013301">
    <property type="gene designation" value="acap3"/>
</dbReference>
<evidence type="ECO:0000256" key="6">
    <source>
        <dbReference type="ARBA" id="ARBA00023043"/>
    </source>
</evidence>
<dbReference type="PANTHER" id="PTHR23180">
    <property type="entry name" value="CENTAURIN/ARF"/>
    <property type="match status" value="1"/>
</dbReference>
<feature type="repeat" description="ANK" evidence="7">
    <location>
        <begin position="652"/>
        <end position="684"/>
    </location>
</feature>
<dbReference type="AlphaFoldDB" id="F6VNE6"/>
<dbReference type="Gene3D" id="2.30.29.30">
    <property type="entry name" value="Pleckstrin-homology domain (PH domain)/Phosphotyrosine-binding domain (PTB)"/>
    <property type="match status" value="1"/>
</dbReference>
<protein>
    <recommendedName>
        <fullName evidence="9">Arf-GAP with coiled-coil, ANK repeat and PH domain-containing protein</fullName>
        <shortName evidence="9">Cnt-b</shortName>
    </recommendedName>
    <alternativeName>
        <fullName evidence="9">Centaurin-beta</fullName>
    </alternativeName>
</protein>
<dbReference type="Pfam" id="PF01412">
    <property type="entry name" value="ArfGap"/>
    <property type="match status" value="1"/>
</dbReference>
<dbReference type="InterPro" id="IPR002110">
    <property type="entry name" value="Ankyrin_rpt"/>
</dbReference>
<dbReference type="PROSITE" id="PS50115">
    <property type="entry name" value="ARFGAP"/>
    <property type="match status" value="1"/>
</dbReference>
<dbReference type="GeneTree" id="ENSGT00940000156199"/>
<dbReference type="Bgee" id="ENSXETG00000001021">
    <property type="expression patterns" value="Expressed in early embryo and 14 other cell types or tissues"/>
</dbReference>
<dbReference type="InterPro" id="IPR045258">
    <property type="entry name" value="ACAP1/2/3-like"/>
</dbReference>
<dbReference type="InterPro" id="IPR001164">
    <property type="entry name" value="ArfGAP_dom"/>
</dbReference>
<dbReference type="Pfam" id="PF16746">
    <property type="entry name" value="BAR_3"/>
    <property type="match status" value="1"/>
</dbReference>
<dbReference type="InterPro" id="IPR011993">
    <property type="entry name" value="PH-like_dom_sf"/>
</dbReference>
<comment type="domain">
    <text evidence="9">PH domain binds phospholipids including phosphatidic acid, phosphatidylinositol 3-phosphate, phosphatidylinositol 3,5-bisphosphate (PIP2) and phosphatidylinositol 3,4,5-trisphosphate (PIP3). May mediate protein binding to PIP2 or PIP3 containing membranes.</text>
</comment>
<dbReference type="InterPro" id="IPR004148">
    <property type="entry name" value="BAR_dom"/>
</dbReference>
<dbReference type="SMART" id="SM00233">
    <property type="entry name" value="PH"/>
    <property type="match status" value="1"/>
</dbReference>
<dbReference type="eggNOG" id="KOG0521">
    <property type="taxonomic scope" value="Eukaryota"/>
</dbReference>
<dbReference type="GO" id="GO:0005096">
    <property type="term" value="F:GTPase activator activity"/>
    <property type="evidence" value="ECO:0007669"/>
    <property type="project" value="UniProtKB-KW"/>
</dbReference>
<dbReference type="SUPFAM" id="SSF50729">
    <property type="entry name" value="PH domain-like"/>
    <property type="match status" value="1"/>
</dbReference>
<accession>F6VNE6</accession>
<dbReference type="CDD" id="cd13250">
    <property type="entry name" value="PH_ACAP"/>
    <property type="match status" value="1"/>
</dbReference>
<dbReference type="FunFam" id="1.20.1270.60:FF:000025">
    <property type="entry name" value="arf-GAP with coiled-coil, ANK repeat and PH domain-containing protein 2"/>
    <property type="match status" value="1"/>
</dbReference>
<dbReference type="Ensembl" id="ENSXETT00000002225">
    <property type="protein sequence ID" value="ENSXETP00000002225"/>
    <property type="gene ID" value="ENSXETG00000001021"/>
</dbReference>
<evidence type="ECO:0000256" key="9">
    <source>
        <dbReference type="RuleBase" id="RU369028"/>
    </source>
</evidence>
<evidence type="ECO:0000259" key="12">
    <source>
        <dbReference type="PROSITE" id="PS50115"/>
    </source>
</evidence>
<dbReference type="PROSITE" id="PS50003">
    <property type="entry name" value="PH_DOMAIN"/>
    <property type="match status" value="1"/>
</dbReference>
<feature type="domain" description="Arf-GAP" evidence="12">
    <location>
        <begin position="358"/>
        <end position="480"/>
    </location>
</feature>
<dbReference type="GO" id="GO:0008270">
    <property type="term" value="F:zinc ion binding"/>
    <property type="evidence" value="ECO:0007669"/>
    <property type="project" value="UniProtKB-KW"/>
</dbReference>
<comment type="function">
    <text evidence="9">GTPase-activating protein for the ADP ribosylation factor family.</text>
</comment>
<keyword evidence="1 9" id="KW-0343">GTPase activation</keyword>
<feature type="domain" description="PH" evidence="11">
    <location>
        <begin position="284"/>
        <end position="318"/>
    </location>
</feature>
<proteinExistence type="predicted"/>
<dbReference type="InterPro" id="IPR027267">
    <property type="entry name" value="AH/BAR_dom_sf"/>
</dbReference>
<dbReference type="FunFam" id="1.10.220.150:FF:000007">
    <property type="entry name" value="Arf-GAP with coiled-coil, ANK repeat and PH domain-containing protein 2"/>
    <property type="match status" value="1"/>
</dbReference>
<keyword evidence="3 9" id="KW-0677">Repeat</keyword>
<dbReference type="FunFam" id="1.25.40.20:FF:000020">
    <property type="entry name" value="Arf-GAP with coiled-coil, ANK repeat and PH domain-containing protein 2"/>
    <property type="match status" value="1"/>
</dbReference>
<dbReference type="GO" id="GO:0010008">
    <property type="term" value="C:endosome membrane"/>
    <property type="evidence" value="ECO:0007669"/>
    <property type="project" value="UniProtKB-SubCell"/>
</dbReference>
<dbReference type="PRINTS" id="PR00405">
    <property type="entry name" value="REVINTRACTNG"/>
</dbReference>
<dbReference type="SMART" id="SM00105">
    <property type="entry name" value="ArfGap"/>
    <property type="match status" value="1"/>
</dbReference>
<evidence type="ECO:0000256" key="7">
    <source>
        <dbReference type="PROSITE-ProRule" id="PRU00023"/>
    </source>
</evidence>
<evidence type="ECO:0000259" key="11">
    <source>
        <dbReference type="PROSITE" id="PS50003"/>
    </source>
</evidence>
<name>F6VNE6_XENTR</name>
<dbReference type="SUPFAM" id="SSF57863">
    <property type="entry name" value="ArfGap/RecO-like zinc finger"/>
    <property type="match status" value="1"/>
</dbReference>
<feature type="repeat" description="ANK" evidence="7">
    <location>
        <begin position="685"/>
        <end position="717"/>
    </location>
</feature>
<dbReference type="Gene3D" id="1.20.1270.60">
    <property type="entry name" value="Arfaptin homology (AH) domain/BAR domain"/>
    <property type="match status" value="1"/>
</dbReference>
<sequence length="792" mass="89302">RGDNGENCLVKLCSSMLEAGKTYLTTNKHFVSGIRDLSQQCKKDEMISECLDKFGDSLQEMVNYHMILFDQAQRSVRQQLHMFVKDDVRKFKESKKQFDKVREDLDIALVKNAQAPRHKPHEVEEASSTLTITRKCFRHLALDYVLQINVLQAKKKFEILDAMLSFMHAQYTFFQQGYSLLNELNPYMKQLASELDQLVIDSAVEKREMEHKHATIQQRVSDFSYDDSKADFNVDAPNGVVMEGYLFKRATTAFLLWLLEDVLTVVVEDLRLCTVKPCEDIERRFCFEVVSPSKSCMLQADSEKLRQSWIQAVQASIASAYRETPDNYYIERLDRTASPSTSSIDSASDSRERSVKGESILQRVQSIAGNDQCCDCGQTDPRWASINLGITLCIECSGIHRSLGVHFSKVRSLTLDSWEPELLKLMCELGNSTINQIYEAKCEHLGLKKPTSGCSRQDKEIWIKAKYVEKKFLKRLGAVEVENDRKPQRWSVKKCHRNNSTTKVPSTRRKYRHEMGSASPAMLSSAATLERKFRRDSLFCPDELDSLFSYFDTGSGPRSLSSDSGLGGSTDGSNDILVFGAVVDSVTEEECEVSEDSSGEVETEQEPSDPEDLRELHPGLLMFRASRTRNLPVMAEALANGANVNWVNDEDESKTPLIQAVIGGSLIACEFLLQNGADVNQTDMRGRAPIHHATYLGHTGQVCLFLKRGANQHAVDEDGQDPLSIAVQAANADIVTLLRLARMNEEMREAEGPFGQPGDTTYLDIFREFSHMASNNPEKLSRRSVHFSNSCR</sequence>
<evidence type="ECO:0000256" key="5">
    <source>
        <dbReference type="ARBA" id="ARBA00022833"/>
    </source>
</evidence>
<dbReference type="InterPro" id="IPR001849">
    <property type="entry name" value="PH_domain"/>
</dbReference>
<organism evidence="13">
    <name type="scientific">Xenopus tropicalis</name>
    <name type="common">Western clawed frog</name>
    <name type="synonym">Silurana tropicalis</name>
    <dbReference type="NCBI Taxonomy" id="8364"/>
    <lineage>
        <taxon>Eukaryota</taxon>
        <taxon>Metazoa</taxon>
        <taxon>Chordata</taxon>
        <taxon>Craniata</taxon>
        <taxon>Vertebrata</taxon>
        <taxon>Euteleostomi</taxon>
        <taxon>Amphibia</taxon>
        <taxon>Batrachia</taxon>
        <taxon>Anura</taxon>
        <taxon>Pipoidea</taxon>
        <taxon>Pipidae</taxon>
        <taxon>Xenopodinae</taxon>
        <taxon>Xenopus</taxon>
        <taxon>Silurana</taxon>
    </lineage>
</organism>
<evidence type="ECO:0000313" key="13">
    <source>
        <dbReference type="Ensembl" id="ENSXETP00000002225"/>
    </source>
</evidence>
<dbReference type="SUPFAM" id="SSF103657">
    <property type="entry name" value="BAR/IMD domain-like"/>
    <property type="match status" value="1"/>
</dbReference>
<dbReference type="PANTHER" id="PTHR23180:SF407">
    <property type="entry name" value="ARF-GAP WITH COILED-COIL, ANK REPEAT AND PH DOMAIN-CONTAINING PROTEIN 3"/>
    <property type="match status" value="1"/>
</dbReference>
<evidence type="ECO:0000256" key="2">
    <source>
        <dbReference type="ARBA" id="ARBA00022723"/>
    </source>
</evidence>
<feature type="compositionally biased region" description="Acidic residues" evidence="10">
    <location>
        <begin position="591"/>
        <end position="610"/>
    </location>
</feature>
<evidence type="ECO:0000256" key="10">
    <source>
        <dbReference type="SAM" id="MobiDB-lite"/>
    </source>
</evidence>
<comment type="subcellular location">
    <subcellularLocation>
        <location evidence="9">Endosome membrane</location>
        <topology evidence="9">Peripheral membrane protein</topology>
    </subcellularLocation>
</comment>
<dbReference type="PROSITE" id="PS50088">
    <property type="entry name" value="ANK_REPEAT"/>
    <property type="match status" value="2"/>
</dbReference>
<keyword evidence="9" id="KW-0967">Endosome</keyword>
<dbReference type="Gene3D" id="1.10.220.150">
    <property type="entry name" value="Arf GTPase activating protein"/>
    <property type="match status" value="1"/>
</dbReference>
<dbReference type="PROSITE" id="PS50297">
    <property type="entry name" value="ANK_REP_REGION"/>
    <property type="match status" value="2"/>
</dbReference>
<reference evidence="13" key="2">
    <citation type="submission" date="2011-06" db="UniProtKB">
        <authorList>
            <consortium name="Ensembl"/>
        </authorList>
    </citation>
    <scope>IDENTIFICATION</scope>
</reference>
<keyword evidence="6 7" id="KW-0040">ANK repeat</keyword>
<dbReference type="CDD" id="cd08850">
    <property type="entry name" value="ArfGap_ACAP3"/>
    <property type="match status" value="1"/>
</dbReference>
<dbReference type="InterPro" id="IPR038508">
    <property type="entry name" value="ArfGAP_dom_sf"/>
</dbReference>
<dbReference type="Gene3D" id="1.25.40.20">
    <property type="entry name" value="Ankyrin repeat-containing domain"/>
    <property type="match status" value="1"/>
</dbReference>
<evidence type="ECO:0000256" key="8">
    <source>
        <dbReference type="PROSITE-ProRule" id="PRU00288"/>
    </source>
</evidence>
<gene>
    <name evidence="13" type="primary">acap3</name>
</gene>
<evidence type="ECO:0000256" key="1">
    <source>
        <dbReference type="ARBA" id="ARBA00022468"/>
    </source>
</evidence>
<reference evidence="13" key="1">
    <citation type="journal article" date="2010" name="Science">
        <title>The genome of the Western clawed frog Xenopus tropicalis.</title>
        <authorList>
            <person name="Hellsten U."/>
            <person name="Harland R.M."/>
            <person name="Gilchrist M.J."/>
            <person name="Hendrix D."/>
            <person name="Jurka J."/>
            <person name="Kapitonov V."/>
            <person name="Ovcharenko I."/>
            <person name="Putnam N.H."/>
            <person name="Shu S."/>
            <person name="Taher L."/>
            <person name="Blitz I.L."/>
            <person name="Blumberg B."/>
            <person name="Dichmann D.S."/>
            <person name="Dubchak I."/>
            <person name="Amaya E."/>
            <person name="Detter J.C."/>
            <person name="Fletcher R."/>
            <person name="Gerhard D.S."/>
            <person name="Goodstein D."/>
            <person name="Graves T."/>
            <person name="Grigoriev I.V."/>
            <person name="Grimwood J."/>
            <person name="Kawashima T."/>
            <person name="Lindquist E."/>
            <person name="Lucas S.M."/>
            <person name="Mead P.E."/>
            <person name="Mitros T."/>
            <person name="Ogino H."/>
            <person name="Ohta Y."/>
            <person name="Poliakov A.V."/>
            <person name="Pollet N."/>
            <person name="Robert J."/>
            <person name="Salamov A."/>
            <person name="Sater A.K."/>
            <person name="Schmutz J."/>
            <person name="Terry A."/>
            <person name="Vize P.D."/>
            <person name="Warren W.C."/>
            <person name="Wells D."/>
            <person name="Wills A."/>
            <person name="Wilson R.K."/>
            <person name="Zimmerman L.B."/>
            <person name="Zorn A.M."/>
            <person name="Grainger R."/>
            <person name="Grammer T."/>
            <person name="Khokha M.K."/>
            <person name="Richardson P.M."/>
            <person name="Rokhsar D.S."/>
        </authorList>
    </citation>
    <scope>NUCLEOTIDE SEQUENCE [LARGE SCALE GENOMIC DNA]</scope>
    <source>
        <strain evidence="13">Nigerian</strain>
    </source>
</reference>
<dbReference type="Pfam" id="PF00169">
    <property type="entry name" value="PH"/>
    <property type="match status" value="1"/>
</dbReference>
<evidence type="ECO:0000256" key="4">
    <source>
        <dbReference type="ARBA" id="ARBA00022771"/>
    </source>
</evidence>
<dbReference type="Pfam" id="PF12796">
    <property type="entry name" value="Ank_2"/>
    <property type="match status" value="1"/>
</dbReference>
<dbReference type="SMART" id="SM00248">
    <property type="entry name" value="ANK"/>
    <property type="match status" value="3"/>
</dbReference>
<dbReference type="SUPFAM" id="SSF48403">
    <property type="entry name" value="Ankyrin repeat"/>
    <property type="match status" value="1"/>
</dbReference>
<comment type="activity regulation">
    <text evidence="9">GAP activity stimulated by phosphatidylinositol 4,5-bisphosphate (PIP2) and phosphatidic acid.</text>
</comment>
<evidence type="ECO:0000256" key="3">
    <source>
        <dbReference type="ARBA" id="ARBA00022737"/>
    </source>
</evidence>